<organism evidence="1 2">
    <name type="scientific">Cryptosporangium minutisporangium</name>
    <dbReference type="NCBI Taxonomy" id="113569"/>
    <lineage>
        <taxon>Bacteria</taxon>
        <taxon>Bacillati</taxon>
        <taxon>Actinomycetota</taxon>
        <taxon>Actinomycetes</taxon>
        <taxon>Cryptosporangiales</taxon>
        <taxon>Cryptosporangiaceae</taxon>
        <taxon>Cryptosporangium</taxon>
    </lineage>
</organism>
<comment type="caution">
    <text evidence="1">The sequence shown here is derived from an EMBL/GenBank/DDBJ whole genome shotgun (WGS) entry which is preliminary data.</text>
</comment>
<protein>
    <recommendedName>
        <fullName evidence="3">HEAT repeat domain-containing protein</fullName>
    </recommendedName>
</protein>
<evidence type="ECO:0008006" key="3">
    <source>
        <dbReference type="Google" id="ProtNLM"/>
    </source>
</evidence>
<dbReference type="EMBL" id="BAAAYN010000078">
    <property type="protein sequence ID" value="GAA3398122.1"/>
    <property type="molecule type" value="Genomic_DNA"/>
</dbReference>
<dbReference type="RefSeq" id="WP_345733612.1">
    <property type="nucleotide sequence ID" value="NZ_BAAAYN010000078.1"/>
</dbReference>
<dbReference type="SUPFAM" id="SSF48371">
    <property type="entry name" value="ARM repeat"/>
    <property type="match status" value="1"/>
</dbReference>
<dbReference type="Proteomes" id="UP001501676">
    <property type="component" value="Unassembled WGS sequence"/>
</dbReference>
<dbReference type="InterPro" id="IPR016024">
    <property type="entry name" value="ARM-type_fold"/>
</dbReference>
<gene>
    <name evidence="1" type="ORF">GCM10020369_80590</name>
</gene>
<reference evidence="2" key="1">
    <citation type="journal article" date="2019" name="Int. J. Syst. Evol. Microbiol.">
        <title>The Global Catalogue of Microorganisms (GCM) 10K type strain sequencing project: providing services to taxonomists for standard genome sequencing and annotation.</title>
        <authorList>
            <consortium name="The Broad Institute Genomics Platform"/>
            <consortium name="The Broad Institute Genome Sequencing Center for Infectious Disease"/>
            <person name="Wu L."/>
            <person name="Ma J."/>
        </authorList>
    </citation>
    <scope>NUCLEOTIDE SEQUENCE [LARGE SCALE GENOMIC DNA]</scope>
    <source>
        <strain evidence="2">JCM 9458</strain>
    </source>
</reference>
<keyword evidence="2" id="KW-1185">Reference proteome</keyword>
<dbReference type="InterPro" id="IPR011989">
    <property type="entry name" value="ARM-like"/>
</dbReference>
<evidence type="ECO:0000313" key="1">
    <source>
        <dbReference type="EMBL" id="GAA3398122.1"/>
    </source>
</evidence>
<proteinExistence type="predicted"/>
<name>A0ABP6TB76_9ACTN</name>
<dbReference type="Pfam" id="PF01816">
    <property type="entry name" value="LRV"/>
    <property type="match status" value="1"/>
</dbReference>
<accession>A0ABP6TB76</accession>
<dbReference type="InterPro" id="IPR004830">
    <property type="entry name" value="LRR_variant"/>
</dbReference>
<sequence>MADTNTPADVLVALAEDASPNVRRALARRHPAPPEALRALVRDVDWKVRDALAENNGCPPDALLELIDDPRWSVRASVPFNPRADDRVRAAVLRSADETLRYLLVYARSLDSASRAVMAADPSPKVRGAVAQSTEDPDLLDALIDWVRLTVHDRTGALVTDGGPWETRPHLRDWRRDAKTLTWLSPTEVRTETYPSMTAEAWEVQASHTWL</sequence>
<evidence type="ECO:0000313" key="2">
    <source>
        <dbReference type="Proteomes" id="UP001501676"/>
    </source>
</evidence>
<dbReference type="Gene3D" id="1.25.10.10">
    <property type="entry name" value="Leucine-rich Repeat Variant"/>
    <property type="match status" value="1"/>
</dbReference>